<comment type="caution">
    <text evidence="1">The sequence shown here is derived from an EMBL/GenBank/DDBJ whole genome shotgun (WGS) entry which is preliminary data.</text>
</comment>
<dbReference type="AlphaFoldDB" id="A0A937RLA0"/>
<proteinExistence type="predicted"/>
<protein>
    <recommendedName>
        <fullName evidence="3">Regulatory protein</fullName>
    </recommendedName>
</protein>
<keyword evidence="2" id="KW-1185">Reference proteome</keyword>
<reference evidence="1" key="1">
    <citation type="submission" date="2020-12" db="EMBL/GenBank/DDBJ databases">
        <title>Genomic characterization of non-nitrogen-fixing Frankia strains.</title>
        <authorList>
            <person name="Carlos-Shanley C."/>
            <person name="Guerra T."/>
            <person name="Hahn D."/>
        </authorList>
    </citation>
    <scope>NUCLEOTIDE SEQUENCE</scope>
    <source>
        <strain evidence="1">CN6</strain>
    </source>
</reference>
<evidence type="ECO:0000313" key="2">
    <source>
        <dbReference type="Proteomes" id="UP000604475"/>
    </source>
</evidence>
<name>A0A937RLA0_9ACTN</name>
<dbReference type="Proteomes" id="UP000604475">
    <property type="component" value="Unassembled WGS sequence"/>
</dbReference>
<dbReference type="EMBL" id="JAEACQ010000312">
    <property type="protein sequence ID" value="MBL7632345.1"/>
    <property type="molecule type" value="Genomic_DNA"/>
</dbReference>
<evidence type="ECO:0008006" key="3">
    <source>
        <dbReference type="Google" id="ProtNLM"/>
    </source>
</evidence>
<sequence>MRFIPVDPAAIVVAVVMGEPEAPLFNGEPRKTREGVPLHDVQVTVAVQGAGASTIKVRVAGEAPTVQLGQPVTLVGLRAQMWEMEDRHGVLWVASEIRPAGVPTPPAAATKRQQ</sequence>
<gene>
    <name evidence="1" type="ORF">I7412_35370</name>
</gene>
<evidence type="ECO:0000313" key="1">
    <source>
        <dbReference type="EMBL" id="MBL7632345.1"/>
    </source>
</evidence>
<organism evidence="1 2">
    <name type="scientific">Frankia nepalensis</name>
    <dbReference type="NCBI Taxonomy" id="1836974"/>
    <lineage>
        <taxon>Bacteria</taxon>
        <taxon>Bacillati</taxon>
        <taxon>Actinomycetota</taxon>
        <taxon>Actinomycetes</taxon>
        <taxon>Frankiales</taxon>
        <taxon>Frankiaceae</taxon>
        <taxon>Frankia</taxon>
    </lineage>
</organism>
<accession>A0A937RLA0</accession>